<dbReference type="EMBL" id="LKCM01000015">
    <property type="protein sequence ID" value="KPQ45243.1"/>
    <property type="molecule type" value="Genomic_DNA"/>
</dbReference>
<feature type="transmembrane region" description="Helical" evidence="1">
    <location>
        <begin position="6"/>
        <end position="28"/>
    </location>
</feature>
<protein>
    <submittedName>
        <fullName evidence="2">Uncharacterized protein</fullName>
    </submittedName>
</protein>
<dbReference type="AlphaFoldDB" id="A0A0P8CDX5"/>
<keyword evidence="1" id="KW-1133">Transmembrane helix</keyword>
<proteinExistence type="predicted"/>
<evidence type="ECO:0000256" key="1">
    <source>
        <dbReference type="SAM" id="Phobius"/>
    </source>
</evidence>
<organism evidence="2 3">
    <name type="scientific">Candidatus Methanoperedens nitratireducens</name>
    <dbReference type="NCBI Taxonomy" id="1392998"/>
    <lineage>
        <taxon>Archaea</taxon>
        <taxon>Methanobacteriati</taxon>
        <taxon>Methanobacteriota</taxon>
        <taxon>Stenosarchaea group</taxon>
        <taxon>Methanomicrobia</taxon>
        <taxon>Methanosarcinales</taxon>
        <taxon>ANME-2 cluster</taxon>
        <taxon>Candidatus Methanoperedentaceae</taxon>
        <taxon>Candidatus Methanoperedens</taxon>
    </lineage>
</organism>
<feature type="transmembrane region" description="Helical" evidence="1">
    <location>
        <begin position="49"/>
        <end position="69"/>
    </location>
</feature>
<dbReference type="Proteomes" id="UP000050360">
    <property type="component" value="Unassembled WGS sequence"/>
</dbReference>
<comment type="caution">
    <text evidence="2">The sequence shown here is derived from an EMBL/GenBank/DDBJ whole genome shotgun (WGS) entry which is preliminary data.</text>
</comment>
<keyword evidence="1" id="KW-0472">Membrane</keyword>
<reference evidence="2 3" key="1">
    <citation type="submission" date="2015-09" db="EMBL/GenBank/DDBJ databases">
        <title>A metagenomics-based metabolic model of nitrate-dependent anaerobic oxidation of methane by Methanoperedens-like archaea.</title>
        <authorList>
            <person name="Arshad A."/>
            <person name="Speth D.R."/>
            <person name="De Graaf R.M."/>
            <person name="Op Den Camp H.J."/>
            <person name="Jetten M.S."/>
            <person name="Welte C.U."/>
        </authorList>
    </citation>
    <scope>NUCLEOTIDE SEQUENCE [LARGE SCALE GENOMIC DNA]</scope>
</reference>
<feature type="transmembrane region" description="Helical" evidence="1">
    <location>
        <begin position="89"/>
        <end position="107"/>
    </location>
</feature>
<accession>A0A0P8CDX5</accession>
<evidence type="ECO:0000313" key="3">
    <source>
        <dbReference type="Proteomes" id="UP000050360"/>
    </source>
</evidence>
<name>A0A0P8CDX5_9EURY</name>
<evidence type="ECO:0000313" key="2">
    <source>
        <dbReference type="EMBL" id="KPQ45243.1"/>
    </source>
</evidence>
<gene>
    <name evidence="2" type="ORF">MPEBLZ_00124</name>
</gene>
<sequence length="120" mass="13845">MLTLKIPVLILTIFFALIGVYLAARIYIARKKIDPATLRARAFLNESFLKENWKLILMSLILFIIRAIVELEEVFEGIMDEKNAEVLDEIIVLGILICLILLLYKWLKLMDPPKLDISSK</sequence>
<keyword evidence="1" id="KW-0812">Transmembrane</keyword>